<reference evidence="2" key="1">
    <citation type="submission" date="2021-01" db="EMBL/GenBank/DDBJ databases">
        <authorList>
            <person name="Zahm M."/>
            <person name="Roques C."/>
            <person name="Cabau C."/>
            <person name="Klopp C."/>
            <person name="Donnadieu C."/>
            <person name="Jouanno E."/>
            <person name="Lampietro C."/>
            <person name="Louis A."/>
            <person name="Herpin A."/>
            <person name="Echchiki A."/>
            <person name="Berthelot C."/>
            <person name="Parey E."/>
            <person name="Roest-Crollius H."/>
            <person name="Braasch I."/>
            <person name="Postlethwait J."/>
            <person name="Bobe J."/>
            <person name="Montfort J."/>
            <person name="Bouchez O."/>
            <person name="Begum T."/>
            <person name="Mejri S."/>
            <person name="Adams A."/>
            <person name="Chen W.-J."/>
            <person name="Guiguen Y."/>
        </authorList>
    </citation>
    <scope>NUCLEOTIDE SEQUENCE</scope>
    <source>
        <strain evidence="2">YG-15Mar2019-1</strain>
        <tissue evidence="2">Brain</tissue>
    </source>
</reference>
<comment type="caution">
    <text evidence="2">The sequence shown here is derived from an EMBL/GenBank/DDBJ whole genome shotgun (WGS) entry which is preliminary data.</text>
</comment>
<name>A0A9D3QDZ3_MEGAT</name>
<sequence>MEENTFEIFEGELGVQLKEEPPPKPVRQLRRADAQSSKRKKEAPPSPRGVPRETPRPLPSPPVLSTPELTDEENPWEGVTLNRCLLVAVIIIVISSGVNSVNETLGAFWGSEEGEEPMEDLALTSTGLQQDNSPEQTESSLWDSLFWWSWGSKDDSSDDDDDDDGQSPLSSVYEAKQ</sequence>
<evidence type="ECO:0000313" key="3">
    <source>
        <dbReference type="Proteomes" id="UP001046870"/>
    </source>
</evidence>
<feature type="region of interest" description="Disordered" evidence="1">
    <location>
        <begin position="153"/>
        <end position="177"/>
    </location>
</feature>
<protein>
    <submittedName>
        <fullName evidence="2">Uncharacterized protein</fullName>
    </submittedName>
</protein>
<proteinExistence type="predicted"/>
<dbReference type="Pfam" id="PF15312">
    <property type="entry name" value="JSRP"/>
    <property type="match status" value="1"/>
</dbReference>
<feature type="region of interest" description="Disordered" evidence="1">
    <location>
        <begin position="10"/>
        <end position="74"/>
    </location>
</feature>
<keyword evidence="3" id="KW-1185">Reference proteome</keyword>
<accession>A0A9D3QDZ3</accession>
<dbReference type="AlphaFoldDB" id="A0A9D3QDZ3"/>
<dbReference type="OrthoDB" id="9908757at2759"/>
<dbReference type="Proteomes" id="UP001046870">
    <property type="component" value="Chromosome 2"/>
</dbReference>
<evidence type="ECO:0000313" key="2">
    <source>
        <dbReference type="EMBL" id="KAG7488010.1"/>
    </source>
</evidence>
<dbReference type="EMBL" id="JAFDVH010000002">
    <property type="protein sequence ID" value="KAG7488010.1"/>
    <property type="molecule type" value="Genomic_DNA"/>
</dbReference>
<gene>
    <name evidence="2" type="ORF">MATL_G00029860</name>
</gene>
<organism evidence="2 3">
    <name type="scientific">Megalops atlanticus</name>
    <name type="common">Tarpon</name>
    <name type="synonym">Clupea gigantea</name>
    <dbReference type="NCBI Taxonomy" id="7932"/>
    <lineage>
        <taxon>Eukaryota</taxon>
        <taxon>Metazoa</taxon>
        <taxon>Chordata</taxon>
        <taxon>Craniata</taxon>
        <taxon>Vertebrata</taxon>
        <taxon>Euteleostomi</taxon>
        <taxon>Actinopterygii</taxon>
        <taxon>Neopterygii</taxon>
        <taxon>Teleostei</taxon>
        <taxon>Elopiformes</taxon>
        <taxon>Megalopidae</taxon>
        <taxon>Megalops</taxon>
    </lineage>
</organism>
<evidence type="ECO:0000256" key="1">
    <source>
        <dbReference type="SAM" id="MobiDB-lite"/>
    </source>
</evidence>
<feature type="compositionally biased region" description="Acidic residues" evidence="1">
    <location>
        <begin position="156"/>
        <end position="165"/>
    </location>
</feature>
<dbReference type="InterPro" id="IPR026178">
    <property type="entry name" value="JSRP1"/>
</dbReference>